<dbReference type="Pfam" id="PF04347">
    <property type="entry name" value="FliO"/>
    <property type="match status" value="1"/>
</dbReference>
<keyword evidence="6" id="KW-0966">Cell projection</keyword>
<dbReference type="RefSeq" id="WP_345180272.1">
    <property type="nucleotide sequence ID" value="NZ_BAABFQ010000007.1"/>
</dbReference>
<gene>
    <name evidence="6" type="ORF">ACFPKY_14295</name>
</gene>
<evidence type="ECO:0000256" key="2">
    <source>
        <dbReference type="ARBA" id="ARBA00022475"/>
    </source>
</evidence>
<keyword evidence="6" id="KW-0282">Flagellum</keyword>
<dbReference type="Proteomes" id="UP001595956">
    <property type="component" value="Unassembled WGS sequence"/>
</dbReference>
<name>A0ABW0N261_9ACTN</name>
<proteinExistence type="predicted"/>
<keyword evidence="7" id="KW-1185">Reference proteome</keyword>
<sequence length="135" mass="14327">MVELAVRLVLSLSLVLGLLLLLARVGGRKFRGKSGAMVQILHRQHITRGSTISVVSVGSKVLVLGTTEHQVRVLTELDPDEIELPELEEAVEDGASEKPLVSLPKQGVSTSPLAGSVLSVDTWKQALAAATKRAS</sequence>
<keyword evidence="6" id="KW-0969">Cilium</keyword>
<evidence type="ECO:0000256" key="3">
    <source>
        <dbReference type="ARBA" id="ARBA00022692"/>
    </source>
</evidence>
<evidence type="ECO:0000256" key="1">
    <source>
        <dbReference type="ARBA" id="ARBA00004236"/>
    </source>
</evidence>
<organism evidence="6 7">
    <name type="scientific">Nocardioides caricicola</name>
    <dbReference type="NCBI Taxonomy" id="634770"/>
    <lineage>
        <taxon>Bacteria</taxon>
        <taxon>Bacillati</taxon>
        <taxon>Actinomycetota</taxon>
        <taxon>Actinomycetes</taxon>
        <taxon>Propionibacteriales</taxon>
        <taxon>Nocardioidaceae</taxon>
        <taxon>Nocardioides</taxon>
    </lineage>
</organism>
<comment type="caution">
    <text evidence="6">The sequence shown here is derived from an EMBL/GenBank/DDBJ whole genome shotgun (WGS) entry which is preliminary data.</text>
</comment>
<evidence type="ECO:0000256" key="4">
    <source>
        <dbReference type="ARBA" id="ARBA00022989"/>
    </source>
</evidence>
<dbReference type="InterPro" id="IPR022781">
    <property type="entry name" value="Flagellar_biosynth_FliO"/>
</dbReference>
<reference evidence="7" key="1">
    <citation type="journal article" date="2019" name="Int. J. Syst. Evol. Microbiol.">
        <title>The Global Catalogue of Microorganisms (GCM) 10K type strain sequencing project: providing services to taxonomists for standard genome sequencing and annotation.</title>
        <authorList>
            <consortium name="The Broad Institute Genomics Platform"/>
            <consortium name="The Broad Institute Genome Sequencing Center for Infectious Disease"/>
            <person name="Wu L."/>
            <person name="Ma J."/>
        </authorList>
    </citation>
    <scope>NUCLEOTIDE SEQUENCE [LARGE SCALE GENOMIC DNA]</scope>
    <source>
        <strain evidence="7">KACC 13778</strain>
    </source>
</reference>
<accession>A0ABW0N261</accession>
<keyword evidence="3" id="KW-0812">Transmembrane</keyword>
<keyword evidence="5" id="KW-0472">Membrane</keyword>
<evidence type="ECO:0000313" key="6">
    <source>
        <dbReference type="EMBL" id="MFC5494284.1"/>
    </source>
</evidence>
<protein>
    <submittedName>
        <fullName evidence="6">Flagellar biosynthetic protein FliO</fullName>
    </submittedName>
</protein>
<dbReference type="EMBL" id="JBHSMD010000004">
    <property type="protein sequence ID" value="MFC5494284.1"/>
    <property type="molecule type" value="Genomic_DNA"/>
</dbReference>
<keyword evidence="4" id="KW-1133">Transmembrane helix</keyword>
<evidence type="ECO:0000256" key="5">
    <source>
        <dbReference type="ARBA" id="ARBA00023136"/>
    </source>
</evidence>
<evidence type="ECO:0000313" key="7">
    <source>
        <dbReference type="Proteomes" id="UP001595956"/>
    </source>
</evidence>
<comment type="subcellular location">
    <subcellularLocation>
        <location evidence="1">Cell membrane</location>
    </subcellularLocation>
</comment>
<keyword evidence="2" id="KW-1003">Cell membrane</keyword>